<keyword evidence="1" id="KW-0812">Transmembrane</keyword>
<feature type="transmembrane region" description="Helical" evidence="1">
    <location>
        <begin position="292"/>
        <end position="312"/>
    </location>
</feature>
<dbReference type="OrthoDB" id="7057814at2"/>
<keyword evidence="4" id="KW-1185">Reference proteome</keyword>
<keyword evidence="1" id="KW-0472">Membrane</keyword>
<feature type="transmembrane region" description="Helical" evidence="1">
    <location>
        <begin position="50"/>
        <end position="70"/>
    </location>
</feature>
<gene>
    <name evidence="3" type="ordered locus">Kkor_1275</name>
</gene>
<organism evidence="3 4">
    <name type="scientific">Kangiella koreensis (strain DSM 16069 / JCM 12317 / KCTC 12182 / SW-125)</name>
    <dbReference type="NCBI Taxonomy" id="523791"/>
    <lineage>
        <taxon>Bacteria</taxon>
        <taxon>Pseudomonadati</taxon>
        <taxon>Pseudomonadota</taxon>
        <taxon>Gammaproteobacteria</taxon>
        <taxon>Kangiellales</taxon>
        <taxon>Kangiellaceae</taxon>
        <taxon>Kangiella</taxon>
    </lineage>
</organism>
<keyword evidence="1" id="KW-1133">Transmembrane helix</keyword>
<dbReference type="CDD" id="cd07326">
    <property type="entry name" value="M56_BlaR1_MecR1_like"/>
    <property type="match status" value="1"/>
</dbReference>
<dbReference type="Proteomes" id="UP000001231">
    <property type="component" value="Chromosome"/>
</dbReference>
<dbReference type="STRING" id="523791.Kkor_1275"/>
<feature type="transmembrane region" description="Helical" evidence="1">
    <location>
        <begin position="90"/>
        <end position="110"/>
    </location>
</feature>
<feature type="transmembrane region" description="Helical" evidence="1">
    <location>
        <begin position="6"/>
        <end position="34"/>
    </location>
</feature>
<protein>
    <submittedName>
        <fullName evidence="3">Peptidase M56 BlaR1</fullName>
    </submittedName>
</protein>
<dbReference type="Pfam" id="PF05569">
    <property type="entry name" value="Peptidase_M56"/>
    <property type="match status" value="1"/>
</dbReference>
<name>C7RBQ0_KANKD</name>
<evidence type="ECO:0000259" key="2">
    <source>
        <dbReference type="Pfam" id="PF05569"/>
    </source>
</evidence>
<dbReference type="InParanoid" id="C7RBQ0"/>
<dbReference type="EMBL" id="CP001707">
    <property type="protein sequence ID" value="ACV26692.1"/>
    <property type="molecule type" value="Genomic_DNA"/>
</dbReference>
<evidence type="ECO:0000256" key="1">
    <source>
        <dbReference type="SAM" id="Phobius"/>
    </source>
</evidence>
<dbReference type="PANTHER" id="PTHR34978">
    <property type="entry name" value="POSSIBLE SENSOR-TRANSDUCER PROTEIN BLAR"/>
    <property type="match status" value="1"/>
</dbReference>
<dbReference type="HOGENOM" id="CLU_075302_0_0_6"/>
<dbReference type="eggNOG" id="COG0501">
    <property type="taxonomic scope" value="Bacteria"/>
</dbReference>
<feature type="domain" description="Peptidase M56" evidence="2">
    <location>
        <begin position="107"/>
        <end position="280"/>
    </location>
</feature>
<dbReference type="KEGG" id="kko:Kkor_1275"/>
<evidence type="ECO:0000313" key="3">
    <source>
        <dbReference type="EMBL" id="ACV26692.1"/>
    </source>
</evidence>
<dbReference type="InterPro" id="IPR052173">
    <property type="entry name" value="Beta-lactam_resp_regulator"/>
</dbReference>
<reference evidence="3 4" key="1">
    <citation type="journal article" date="2009" name="Stand. Genomic Sci.">
        <title>Complete genome sequence of Kangiella koreensis type strain (SW-125).</title>
        <authorList>
            <person name="Han C."/>
            <person name="Sikorski J."/>
            <person name="Lapidus A."/>
            <person name="Nolan M."/>
            <person name="Glavina Del Rio T."/>
            <person name="Tice H."/>
            <person name="Cheng J.F."/>
            <person name="Lucas S."/>
            <person name="Chen F."/>
            <person name="Copeland A."/>
            <person name="Ivanova N."/>
            <person name="Mavromatis K."/>
            <person name="Ovchinnikova G."/>
            <person name="Pati A."/>
            <person name="Bruce D."/>
            <person name="Goodwin L."/>
            <person name="Pitluck S."/>
            <person name="Chen A."/>
            <person name="Palaniappan K."/>
            <person name="Land M."/>
            <person name="Hauser L."/>
            <person name="Chang Y.J."/>
            <person name="Jeffries C.D."/>
            <person name="Chain P."/>
            <person name="Saunders E."/>
            <person name="Brettin T."/>
            <person name="Goker M."/>
            <person name="Tindall B.J."/>
            <person name="Bristow J."/>
            <person name="Eisen J.A."/>
            <person name="Markowitz V."/>
            <person name="Hugenholtz P."/>
            <person name="Kyrpides N.C."/>
            <person name="Klenk H.P."/>
            <person name="Detter J.C."/>
        </authorList>
    </citation>
    <scope>NUCLEOTIDE SEQUENCE [LARGE SCALE GENOMIC DNA]</scope>
    <source>
        <strain evidence="4">DSM 16069 / KCTC 12182 / SW-125</strain>
    </source>
</reference>
<dbReference type="Gene3D" id="3.30.2010.10">
    <property type="entry name" value="Metalloproteases ('zincins'), catalytic domain"/>
    <property type="match status" value="1"/>
</dbReference>
<evidence type="ECO:0000313" key="4">
    <source>
        <dbReference type="Proteomes" id="UP000001231"/>
    </source>
</evidence>
<dbReference type="AlphaFoldDB" id="C7RBQ0"/>
<proteinExistence type="predicted"/>
<dbReference type="PANTHER" id="PTHR34978:SF3">
    <property type="entry name" value="SLR0241 PROTEIN"/>
    <property type="match status" value="1"/>
</dbReference>
<accession>C7RBQ0</accession>
<dbReference type="RefSeq" id="WP_012801206.1">
    <property type="nucleotide sequence ID" value="NC_013166.1"/>
</dbReference>
<dbReference type="InterPro" id="IPR008756">
    <property type="entry name" value="Peptidase_M56"/>
</dbReference>
<sequence length="325" mass="36733">MVVGDWALILNLVSIGLLGLFIIHALQSIFWLFISEKLADFSPKHRKSLLLVWVACPYVLSTVITLFFYLSITGPFELLDEVAHWHHAYVFHFDSWHGFLLLGFIAYIVWQLSKVIRRWMIHSSDINSLNLLSRVISSTSNSNSSPEVPNYYLLDSAKPAAFVAGIIKPRCYLTNGLKRQLTEEELNIVLQHEQAHLTSNDALSKGLFNLLCIFYPGFIKKPIKQSYALALEQIADQKVLKSHTGLDVAATLVKVAKLQSSYKTNFSYCYFGSEHIALRVNELITPGHKKSFPIIISLISFALLLFSTLSVIDASHHLIESLFTH</sequence>